<accession>A0ABX1Q026</accession>
<evidence type="ECO:0000256" key="2">
    <source>
        <dbReference type="ARBA" id="ARBA00005908"/>
    </source>
</evidence>
<evidence type="ECO:0000313" key="11">
    <source>
        <dbReference type="EMBL" id="NMG43716.1"/>
    </source>
</evidence>
<dbReference type="Proteomes" id="UP000623795">
    <property type="component" value="Unassembled WGS sequence"/>
</dbReference>
<dbReference type="InterPro" id="IPR007439">
    <property type="entry name" value="Chemotax_Pase_CheZ"/>
</dbReference>
<dbReference type="PANTHER" id="PTHR43693">
    <property type="entry name" value="PROTEIN PHOSPHATASE CHEZ"/>
    <property type="match status" value="1"/>
</dbReference>
<dbReference type="RefSeq" id="WP_169255612.1">
    <property type="nucleotide sequence ID" value="NZ_WTVN01000009.1"/>
</dbReference>
<keyword evidence="6" id="KW-0283">Flagellar rotation</keyword>
<comment type="similarity">
    <text evidence="2">Belongs to the CheZ family.</text>
</comment>
<evidence type="ECO:0000256" key="9">
    <source>
        <dbReference type="ARBA" id="ARBA00029599"/>
    </source>
</evidence>
<dbReference type="EMBL" id="WTVN01000009">
    <property type="protein sequence ID" value="NMG43716.1"/>
    <property type="molecule type" value="Genomic_DNA"/>
</dbReference>
<dbReference type="InterPro" id="IPR050992">
    <property type="entry name" value="CheZ_family_phosphatases"/>
</dbReference>
<comment type="subcellular location">
    <subcellularLocation>
        <location evidence="1">Cytoplasm</location>
    </subcellularLocation>
</comment>
<organism evidence="11 12">
    <name type="scientific">Aromatoleum toluvorans</name>
    <dbReference type="NCBI Taxonomy" id="92002"/>
    <lineage>
        <taxon>Bacteria</taxon>
        <taxon>Pseudomonadati</taxon>
        <taxon>Pseudomonadota</taxon>
        <taxon>Betaproteobacteria</taxon>
        <taxon>Rhodocyclales</taxon>
        <taxon>Rhodocyclaceae</taxon>
        <taxon>Aromatoleum</taxon>
    </lineage>
</organism>
<evidence type="ECO:0000313" key="12">
    <source>
        <dbReference type="Proteomes" id="UP000623795"/>
    </source>
</evidence>
<comment type="caution">
    <text evidence="11">The sequence shown here is derived from an EMBL/GenBank/DDBJ whole genome shotgun (WGS) entry which is preliminary data.</text>
</comment>
<evidence type="ECO:0000256" key="8">
    <source>
        <dbReference type="ARBA" id="ARBA00022912"/>
    </source>
</evidence>
<evidence type="ECO:0000256" key="10">
    <source>
        <dbReference type="SAM" id="MobiDB-lite"/>
    </source>
</evidence>
<dbReference type="PANTHER" id="PTHR43693:SF1">
    <property type="entry name" value="PROTEIN PHOSPHATASE CHEZ"/>
    <property type="match status" value="1"/>
</dbReference>
<keyword evidence="7 11" id="KW-0378">Hydrolase</keyword>
<dbReference type="Gene3D" id="1.10.287.500">
    <property type="entry name" value="Helix hairpin bin"/>
    <property type="match status" value="1"/>
</dbReference>
<keyword evidence="4" id="KW-0963">Cytoplasm</keyword>
<gene>
    <name evidence="11" type="primary">cheZ</name>
    <name evidence="11" type="ORF">GPA22_08220</name>
</gene>
<keyword evidence="5" id="KW-0145">Chemotaxis</keyword>
<proteinExistence type="inferred from homology"/>
<keyword evidence="8" id="KW-0904">Protein phosphatase</keyword>
<sequence>MVKKLKQDELGDSDELQALFDSIANSQAQPAPAVAPVRAAAPARDSGGDDDELQALFDSVAAEFDAGFAATEAAEASGADAEAGAEGGAQPEHSCDAVFTRIGQMTRQVHDTLRELGTNDGLQDAVQAIPDARQRLTYIAQMTEQAASRVLNATDIAQPIQGRLQSGAAGLQARWDKLFANQLSVEEFKALSGDTRTFLGEVSEGSRATNAQLMEIMMAQDFQDLTGQVIKKVVDLAQKLETELLQVLLEVTPADKRGERHSGLLNGPVVSAEGRDDVVTTQEQVDDLLDSLGF</sequence>
<name>A0ABX1Q026_9RHOO</name>
<dbReference type="NCBIfam" id="NF008368">
    <property type="entry name" value="PRK11166.1"/>
    <property type="match status" value="1"/>
</dbReference>
<protein>
    <recommendedName>
        <fullName evidence="3">Protein phosphatase CheZ</fullName>
    </recommendedName>
    <alternativeName>
        <fullName evidence="9">Chemotaxis protein CheZ</fullName>
    </alternativeName>
</protein>
<feature type="compositionally biased region" description="Low complexity" evidence="10">
    <location>
        <begin position="27"/>
        <end position="44"/>
    </location>
</feature>
<dbReference type="SUPFAM" id="SSF75708">
    <property type="entry name" value="Chemotaxis phosphatase CheZ"/>
    <property type="match status" value="1"/>
</dbReference>
<feature type="region of interest" description="Disordered" evidence="10">
    <location>
        <begin position="27"/>
        <end position="51"/>
    </location>
</feature>
<evidence type="ECO:0000256" key="3">
    <source>
        <dbReference type="ARBA" id="ARBA00018484"/>
    </source>
</evidence>
<reference evidence="11 12" key="1">
    <citation type="submission" date="2019-12" db="EMBL/GenBank/DDBJ databases">
        <title>Comparative genomics gives insights into the taxonomy of the Azoarcus-Aromatoleum group and reveals separate origins of nif in the plant-associated Azoarcus and non-plant-associated Aromatoleum sub-groups.</title>
        <authorList>
            <person name="Lafos M."/>
            <person name="Maluk M."/>
            <person name="Batista M."/>
            <person name="Junghare M."/>
            <person name="Carmona M."/>
            <person name="Faoro H."/>
            <person name="Cruz L.M."/>
            <person name="Battistoni F."/>
            <person name="De Souza E."/>
            <person name="Pedrosa F."/>
            <person name="Chen W.-M."/>
            <person name="Poole P.S."/>
            <person name="Dixon R.A."/>
            <person name="James E.K."/>
        </authorList>
    </citation>
    <scope>NUCLEOTIDE SEQUENCE [LARGE SCALE GENOMIC DNA]</scope>
    <source>
        <strain evidence="11 12">Td21</strain>
    </source>
</reference>
<evidence type="ECO:0000256" key="7">
    <source>
        <dbReference type="ARBA" id="ARBA00022801"/>
    </source>
</evidence>
<evidence type="ECO:0000256" key="1">
    <source>
        <dbReference type="ARBA" id="ARBA00004496"/>
    </source>
</evidence>
<evidence type="ECO:0000256" key="5">
    <source>
        <dbReference type="ARBA" id="ARBA00022500"/>
    </source>
</evidence>
<evidence type="ECO:0000256" key="4">
    <source>
        <dbReference type="ARBA" id="ARBA00022490"/>
    </source>
</evidence>
<dbReference type="Pfam" id="PF04344">
    <property type="entry name" value="CheZ"/>
    <property type="match status" value="1"/>
</dbReference>
<evidence type="ECO:0000256" key="6">
    <source>
        <dbReference type="ARBA" id="ARBA00022779"/>
    </source>
</evidence>
<keyword evidence="12" id="KW-1185">Reference proteome</keyword>
<dbReference type="GO" id="GO:0016787">
    <property type="term" value="F:hydrolase activity"/>
    <property type="evidence" value="ECO:0007669"/>
    <property type="project" value="UniProtKB-KW"/>
</dbReference>